<reference evidence="2 3" key="1">
    <citation type="submission" date="2019-03" db="EMBL/GenBank/DDBJ databases">
        <title>Sapientia aquatica gen. nov., sp. nov., isolated from a crater lake.</title>
        <authorList>
            <person name="Felfoldi T."/>
            <person name="Szabo A."/>
            <person name="Toth E."/>
            <person name="Schumann P."/>
            <person name="Keki Z."/>
            <person name="Marialigeti K."/>
            <person name="Mathe I."/>
        </authorList>
    </citation>
    <scope>NUCLEOTIDE SEQUENCE [LARGE SCALE GENOMIC DNA]</scope>
    <source>
        <strain evidence="2 3">SA-152</strain>
    </source>
</reference>
<organism evidence="2 3">
    <name type="scientific">Sapientia aquatica</name>
    <dbReference type="NCBI Taxonomy" id="1549640"/>
    <lineage>
        <taxon>Bacteria</taxon>
        <taxon>Pseudomonadati</taxon>
        <taxon>Pseudomonadota</taxon>
        <taxon>Betaproteobacteria</taxon>
        <taxon>Burkholderiales</taxon>
        <taxon>Oxalobacteraceae</taxon>
        <taxon>Sapientia</taxon>
    </lineage>
</organism>
<evidence type="ECO:0000313" key="3">
    <source>
        <dbReference type="Proteomes" id="UP000294829"/>
    </source>
</evidence>
<dbReference type="Proteomes" id="UP000294829">
    <property type="component" value="Unassembled WGS sequence"/>
</dbReference>
<proteinExistence type="predicted"/>
<dbReference type="EMBL" id="SMYL01000014">
    <property type="protein sequence ID" value="TDK61216.1"/>
    <property type="molecule type" value="Genomic_DNA"/>
</dbReference>
<dbReference type="RefSeq" id="WP_133330986.1">
    <property type="nucleotide sequence ID" value="NZ_SMYL01000014.1"/>
</dbReference>
<comment type="caution">
    <text evidence="2">The sequence shown here is derived from an EMBL/GenBank/DDBJ whole genome shotgun (WGS) entry which is preliminary data.</text>
</comment>
<evidence type="ECO:0000256" key="1">
    <source>
        <dbReference type="SAM" id="MobiDB-lite"/>
    </source>
</evidence>
<keyword evidence="3" id="KW-1185">Reference proteome</keyword>
<evidence type="ECO:0000313" key="2">
    <source>
        <dbReference type="EMBL" id="TDK61216.1"/>
    </source>
</evidence>
<sequence>MSETKFLELQMQTLKRKKRKTNLNEYETSINRLMNLDVSLPIILEWLTGERKILTTLPALRRFIRRVFGDEFYDDFMRRNGWYKSKGCSGPSPPASPKKHANSFSNSDTPPGVTQEELKASLRQKVNLNGFKDD</sequence>
<feature type="region of interest" description="Disordered" evidence="1">
    <location>
        <begin position="84"/>
        <end position="119"/>
    </location>
</feature>
<accession>A0A4R5VRW4</accession>
<protein>
    <submittedName>
        <fullName evidence="2">Uncharacterized protein</fullName>
    </submittedName>
</protein>
<gene>
    <name evidence="2" type="ORF">E2I14_17680</name>
</gene>
<name>A0A4R5VRW4_9BURK</name>
<dbReference type="AlphaFoldDB" id="A0A4R5VRW4"/>